<dbReference type="InterPro" id="IPR050415">
    <property type="entry name" value="MRET"/>
</dbReference>
<dbReference type="GO" id="GO:0046872">
    <property type="term" value="F:metal ion binding"/>
    <property type="evidence" value="ECO:0007669"/>
    <property type="project" value="UniProtKB-KW"/>
</dbReference>
<evidence type="ECO:0000256" key="5">
    <source>
        <dbReference type="ARBA" id="ARBA00022714"/>
    </source>
</evidence>
<dbReference type="Pfam" id="PF01794">
    <property type="entry name" value="Ferric_reduct"/>
    <property type="match status" value="1"/>
</dbReference>
<dbReference type="PROSITE" id="PS51384">
    <property type="entry name" value="FAD_FR"/>
    <property type="match status" value="1"/>
</dbReference>
<comment type="caution">
    <text evidence="15">The sequence shown here is derived from an EMBL/GenBank/DDBJ whole genome shotgun (WGS) entry which is preliminary data.</text>
</comment>
<evidence type="ECO:0000256" key="6">
    <source>
        <dbReference type="ARBA" id="ARBA00022723"/>
    </source>
</evidence>
<evidence type="ECO:0000256" key="3">
    <source>
        <dbReference type="ARBA" id="ARBA00022630"/>
    </source>
</evidence>
<gene>
    <name evidence="15" type="ORF">C0Z19_11360</name>
</gene>
<dbReference type="InterPro" id="IPR013130">
    <property type="entry name" value="Fe3_Rdtase_TM_dom"/>
</dbReference>
<keyword evidence="9" id="KW-0560">Oxidoreductase</keyword>
<dbReference type="InterPro" id="IPR001433">
    <property type="entry name" value="OxRdtase_FAD/NAD-bd"/>
</dbReference>
<dbReference type="PANTHER" id="PTHR47354:SF8">
    <property type="entry name" value="1,2-PHENYLACETYL-COA EPOXIDASE, SUBUNIT E"/>
    <property type="match status" value="1"/>
</dbReference>
<sequence>MSPHSIERWQRRLTIPAIAVASSLLLAWWAFPVGVQPWRSIGIVSAWTGTGMLTIATVLMVREPHLTGALGGLELCYRWHHRAGVLAYLALLVHPLALAIDGWKESPRVAWQSLAPWLQAWPVWLGWCALALLMIGLTATFASQLPYRRWRGLHALLGVGVLLAFSHVGALLGEPAPSLGILILGMFALAWRIMGSDLGLAAAPYRVTAVTNPAAGTIEAAVSPCAAALAVAPGQFVLAAFGHGKHFRGCGEYHPFTVSRIEAEHRLRLTIKALGRCSQNLQALEPGVLVHLQGPFGSFLADTADGPELWIAGGIGITPFMASLRAQPRMQPTTLIYLYRSAGDAAFLDELAMLAEIDSNFDLIAQATGNHPPNVEPLMAKVTRLTERRVYLCGPPAMVDTLVPRLVELGVSPGSIHYERFDFR</sequence>
<evidence type="ECO:0000256" key="12">
    <source>
        <dbReference type="ARBA" id="ARBA00023136"/>
    </source>
</evidence>
<keyword evidence="12 13" id="KW-0472">Membrane</keyword>
<keyword evidence="8 13" id="KW-1133">Transmembrane helix</keyword>
<name>A0A2N7W686_9BURK</name>
<accession>A0A2N7W686</accession>
<evidence type="ECO:0000256" key="2">
    <source>
        <dbReference type="ARBA" id="ARBA00004141"/>
    </source>
</evidence>
<dbReference type="SUPFAM" id="SSF52343">
    <property type="entry name" value="Ferredoxin reductase-like, C-terminal NADP-linked domain"/>
    <property type="match status" value="1"/>
</dbReference>
<dbReference type="GO" id="GO:0016491">
    <property type="term" value="F:oxidoreductase activity"/>
    <property type="evidence" value="ECO:0007669"/>
    <property type="project" value="UniProtKB-KW"/>
</dbReference>
<feature type="domain" description="FAD-binding FR-type" evidence="14">
    <location>
        <begin position="200"/>
        <end position="302"/>
    </location>
</feature>
<protein>
    <submittedName>
        <fullName evidence="15">Oxidoreductase</fullName>
    </submittedName>
</protein>
<dbReference type="InterPro" id="IPR017938">
    <property type="entry name" value="Riboflavin_synthase-like_b-brl"/>
</dbReference>
<dbReference type="SUPFAM" id="SSF63380">
    <property type="entry name" value="Riboflavin synthase domain-like"/>
    <property type="match status" value="1"/>
</dbReference>
<keyword evidence="11" id="KW-0411">Iron-sulfur</keyword>
<comment type="cofactor">
    <cofactor evidence="1">
        <name>FAD</name>
        <dbReference type="ChEBI" id="CHEBI:57692"/>
    </cofactor>
</comment>
<feature type="transmembrane region" description="Helical" evidence="13">
    <location>
        <begin position="153"/>
        <end position="172"/>
    </location>
</feature>
<dbReference type="Pfam" id="PF00175">
    <property type="entry name" value="NAD_binding_1"/>
    <property type="match status" value="1"/>
</dbReference>
<evidence type="ECO:0000259" key="14">
    <source>
        <dbReference type="PROSITE" id="PS51384"/>
    </source>
</evidence>
<dbReference type="Gene3D" id="3.40.50.80">
    <property type="entry name" value="Nucleotide-binding domain of ferredoxin-NADP reductase (FNR) module"/>
    <property type="match status" value="1"/>
</dbReference>
<evidence type="ECO:0000313" key="16">
    <source>
        <dbReference type="Proteomes" id="UP000235347"/>
    </source>
</evidence>
<keyword evidence="5" id="KW-0001">2Fe-2S</keyword>
<keyword evidence="16" id="KW-1185">Reference proteome</keyword>
<dbReference type="AlphaFoldDB" id="A0A2N7W686"/>
<evidence type="ECO:0000256" key="4">
    <source>
        <dbReference type="ARBA" id="ARBA00022692"/>
    </source>
</evidence>
<evidence type="ECO:0000256" key="11">
    <source>
        <dbReference type="ARBA" id="ARBA00023014"/>
    </source>
</evidence>
<feature type="transmembrane region" description="Helical" evidence="13">
    <location>
        <begin position="120"/>
        <end position="141"/>
    </location>
</feature>
<dbReference type="Proteomes" id="UP000235347">
    <property type="component" value="Unassembled WGS sequence"/>
</dbReference>
<dbReference type="GO" id="GO:0050660">
    <property type="term" value="F:flavin adenine dinucleotide binding"/>
    <property type="evidence" value="ECO:0007669"/>
    <property type="project" value="TreeGrafter"/>
</dbReference>
<keyword evidence="10" id="KW-0408">Iron</keyword>
<dbReference type="Gene3D" id="2.40.30.10">
    <property type="entry name" value="Translation factors"/>
    <property type="match status" value="1"/>
</dbReference>
<comment type="subcellular location">
    <subcellularLocation>
        <location evidence="2">Membrane</location>
        <topology evidence="2">Multi-pass membrane protein</topology>
    </subcellularLocation>
</comment>
<feature type="transmembrane region" description="Helical" evidence="13">
    <location>
        <begin position="43"/>
        <end position="62"/>
    </location>
</feature>
<dbReference type="RefSeq" id="WP_102609923.1">
    <property type="nucleotide sequence ID" value="NZ_CADIKD010000002.1"/>
</dbReference>
<organism evidence="15 16">
    <name type="scientific">Trinickia soli</name>
    <dbReference type="NCBI Taxonomy" id="380675"/>
    <lineage>
        <taxon>Bacteria</taxon>
        <taxon>Pseudomonadati</taxon>
        <taxon>Pseudomonadota</taxon>
        <taxon>Betaproteobacteria</taxon>
        <taxon>Burkholderiales</taxon>
        <taxon>Burkholderiaceae</taxon>
        <taxon>Trinickia</taxon>
    </lineage>
</organism>
<keyword evidence="4 13" id="KW-0812">Transmembrane</keyword>
<feature type="transmembrane region" description="Helical" evidence="13">
    <location>
        <begin position="83"/>
        <end position="100"/>
    </location>
</feature>
<keyword evidence="7" id="KW-0274">FAD</keyword>
<evidence type="ECO:0000256" key="9">
    <source>
        <dbReference type="ARBA" id="ARBA00023002"/>
    </source>
</evidence>
<evidence type="ECO:0000256" key="10">
    <source>
        <dbReference type="ARBA" id="ARBA00023004"/>
    </source>
</evidence>
<dbReference type="InterPro" id="IPR017927">
    <property type="entry name" value="FAD-bd_FR_type"/>
</dbReference>
<dbReference type="EMBL" id="PNYB01000008">
    <property type="protein sequence ID" value="PMS24921.1"/>
    <property type="molecule type" value="Genomic_DNA"/>
</dbReference>
<reference evidence="15 16" key="1">
    <citation type="submission" date="2018-01" db="EMBL/GenBank/DDBJ databases">
        <title>Whole genome analyses suggest that Burkholderia sensu lato contains two further novel genera in the rhizoxinica-symbiotica group Mycetohabitans gen. nov., and Trinickia gen. nov.: implications for the evolution of diazotrophy and nodulation in the Burkholderiaceae.</title>
        <authorList>
            <person name="Estrada-de los Santos P."/>
            <person name="Palmer M."/>
            <person name="Chavez-Ramirez B."/>
            <person name="Beukes C."/>
            <person name="Steenkamp E.T."/>
            <person name="Hirsch A.M."/>
            <person name="Manyaka P."/>
            <person name="Maluk M."/>
            <person name="Lafos M."/>
            <person name="Crook M."/>
            <person name="Gross E."/>
            <person name="Simon M.F."/>
            <person name="Bueno dos Reis Junior F."/>
            <person name="Poole P.S."/>
            <person name="Venter S.N."/>
            <person name="James E.K."/>
        </authorList>
    </citation>
    <scope>NUCLEOTIDE SEQUENCE [LARGE SCALE GENOMIC DNA]</scope>
    <source>
        <strain evidence="15 16">GP25-8</strain>
    </source>
</reference>
<proteinExistence type="predicted"/>
<evidence type="ECO:0000256" key="7">
    <source>
        <dbReference type="ARBA" id="ARBA00022827"/>
    </source>
</evidence>
<feature type="transmembrane region" description="Helical" evidence="13">
    <location>
        <begin position="12"/>
        <end position="31"/>
    </location>
</feature>
<keyword evidence="6" id="KW-0479">Metal-binding</keyword>
<dbReference type="InterPro" id="IPR039261">
    <property type="entry name" value="FNR_nucleotide-bd"/>
</dbReference>
<evidence type="ECO:0000313" key="15">
    <source>
        <dbReference type="EMBL" id="PMS24921.1"/>
    </source>
</evidence>
<dbReference type="PANTHER" id="PTHR47354">
    <property type="entry name" value="NADH OXIDOREDUCTASE HCR"/>
    <property type="match status" value="1"/>
</dbReference>
<dbReference type="GO" id="GO:0016020">
    <property type="term" value="C:membrane"/>
    <property type="evidence" value="ECO:0007669"/>
    <property type="project" value="UniProtKB-SubCell"/>
</dbReference>
<evidence type="ECO:0000256" key="8">
    <source>
        <dbReference type="ARBA" id="ARBA00022989"/>
    </source>
</evidence>
<evidence type="ECO:0000256" key="1">
    <source>
        <dbReference type="ARBA" id="ARBA00001974"/>
    </source>
</evidence>
<keyword evidence="3" id="KW-0285">Flavoprotein</keyword>
<evidence type="ECO:0000256" key="13">
    <source>
        <dbReference type="SAM" id="Phobius"/>
    </source>
</evidence>
<dbReference type="GO" id="GO:0051537">
    <property type="term" value="F:2 iron, 2 sulfur cluster binding"/>
    <property type="evidence" value="ECO:0007669"/>
    <property type="project" value="UniProtKB-KW"/>
</dbReference>